<dbReference type="InterPro" id="IPR006935">
    <property type="entry name" value="Helicase/UvrB_N"/>
</dbReference>
<dbReference type="eggNOG" id="COG0553">
    <property type="taxonomic scope" value="Bacteria"/>
</dbReference>
<dbReference type="GO" id="GO:0016787">
    <property type="term" value="F:hydrolase activity"/>
    <property type="evidence" value="ECO:0007669"/>
    <property type="project" value="UniProtKB-KW"/>
</dbReference>
<dbReference type="InterPro" id="IPR014001">
    <property type="entry name" value="Helicase_ATP-bd"/>
</dbReference>
<feature type="domain" description="Helicase ATP-binding" evidence="2">
    <location>
        <begin position="39"/>
        <end position="191"/>
    </location>
</feature>
<dbReference type="EMBL" id="CAIT01000007">
    <property type="protein sequence ID" value="CCH54501.1"/>
    <property type="molecule type" value="Genomic_DNA"/>
</dbReference>
<dbReference type="REBASE" id="51686">
    <property type="entry name" value="M.FliBUZ3ORF3677P"/>
</dbReference>
<dbReference type="GO" id="GO:0006281">
    <property type="term" value="P:DNA repair"/>
    <property type="evidence" value="ECO:0007669"/>
    <property type="project" value="TreeGrafter"/>
</dbReference>
<reference evidence="3 4" key="1">
    <citation type="journal article" date="2012" name="J. Bacteriol.">
        <title>Genome Sequence of the Filamentous Bacterium Fibrisoma limi BUZ 3T.</title>
        <authorList>
            <person name="Filippini M."/>
            <person name="Qi W."/>
            <person name="Jaenicke S."/>
            <person name="Goesmann A."/>
            <person name="Smits T.H."/>
            <person name="Bagheri H.C."/>
        </authorList>
    </citation>
    <scope>NUCLEOTIDE SEQUENCE [LARGE SCALE GENOMIC DNA]</scope>
    <source>
        <strain evidence="4">BUZ 3T</strain>
    </source>
</reference>
<sequence length="276" mass="30898">MESYDELIASKITRVSESGFDINPDQLNQNLFPFQRHIVQKALKAGRYAIFADCGLGKTLMQLCFAEEVVKFTSRPVVILTPLAVAAQTLNEARKFQVEGVVRWMPEMAQNAYLPDVIYVAHYEQLDSLPVDEFVGVILDESSILKNFTGATKRAILEAFSDTPYKLACTATPSPNDLNEIGNHSEFLNVLDAQDMRAKWFVRDEGMNNYRLQCGRAVGTSSIYPFVLSEIQVRFPLSSGYQYGQVYFLAINRSLRPAHKLSANAGIIGVDVDQLQ</sequence>
<evidence type="ECO:0000259" key="2">
    <source>
        <dbReference type="PROSITE" id="PS51192"/>
    </source>
</evidence>
<dbReference type="GO" id="GO:0032259">
    <property type="term" value="P:methylation"/>
    <property type="evidence" value="ECO:0007669"/>
    <property type="project" value="UniProtKB-KW"/>
</dbReference>
<dbReference type="Gene3D" id="3.40.50.300">
    <property type="entry name" value="P-loop containing nucleotide triphosphate hydrolases"/>
    <property type="match status" value="1"/>
</dbReference>
<dbReference type="GO" id="GO:0031297">
    <property type="term" value="P:replication fork processing"/>
    <property type="evidence" value="ECO:0007669"/>
    <property type="project" value="TreeGrafter"/>
</dbReference>
<dbReference type="GO" id="GO:0003677">
    <property type="term" value="F:DNA binding"/>
    <property type="evidence" value="ECO:0007669"/>
    <property type="project" value="InterPro"/>
</dbReference>
<keyword evidence="1" id="KW-0378">Hydrolase</keyword>
<dbReference type="GO" id="GO:0008168">
    <property type="term" value="F:methyltransferase activity"/>
    <property type="evidence" value="ECO:0007669"/>
    <property type="project" value="UniProtKB-KW"/>
</dbReference>
<accession>I2GKS5</accession>
<dbReference type="STRING" id="1185876.BN8_03677"/>
<evidence type="ECO:0000256" key="1">
    <source>
        <dbReference type="ARBA" id="ARBA00022801"/>
    </source>
</evidence>
<gene>
    <name evidence="3" type="ORF">BN8_03677</name>
</gene>
<keyword evidence="4" id="KW-1185">Reference proteome</keyword>
<proteinExistence type="predicted"/>
<dbReference type="PROSITE" id="PS51192">
    <property type="entry name" value="HELICASE_ATP_BIND_1"/>
    <property type="match status" value="1"/>
</dbReference>
<dbReference type="InterPro" id="IPR027417">
    <property type="entry name" value="P-loop_NTPase"/>
</dbReference>
<dbReference type="PANTHER" id="PTHR45766">
    <property type="entry name" value="DNA ANNEALING HELICASE AND ENDONUCLEASE ZRANB3 FAMILY MEMBER"/>
    <property type="match status" value="1"/>
</dbReference>
<name>I2GKS5_9BACT</name>
<keyword evidence="3" id="KW-0489">Methyltransferase</keyword>
<dbReference type="SMART" id="SM00487">
    <property type="entry name" value="DEXDc"/>
    <property type="match status" value="1"/>
</dbReference>
<keyword evidence="3" id="KW-0808">Transferase</keyword>
<evidence type="ECO:0000313" key="4">
    <source>
        <dbReference type="Proteomes" id="UP000009309"/>
    </source>
</evidence>
<dbReference type="Pfam" id="PF04851">
    <property type="entry name" value="ResIII"/>
    <property type="match status" value="1"/>
</dbReference>
<organism evidence="3 4">
    <name type="scientific">Fibrisoma limi BUZ 3</name>
    <dbReference type="NCBI Taxonomy" id="1185876"/>
    <lineage>
        <taxon>Bacteria</taxon>
        <taxon>Pseudomonadati</taxon>
        <taxon>Bacteroidota</taxon>
        <taxon>Cytophagia</taxon>
        <taxon>Cytophagales</taxon>
        <taxon>Spirosomataceae</taxon>
        <taxon>Fibrisoma</taxon>
    </lineage>
</organism>
<protein>
    <submittedName>
        <fullName evidence="3">DNA methylase N-4/N-6 domain protein</fullName>
    </submittedName>
</protein>
<dbReference type="AlphaFoldDB" id="I2GKS5"/>
<dbReference type="GO" id="GO:0005524">
    <property type="term" value="F:ATP binding"/>
    <property type="evidence" value="ECO:0007669"/>
    <property type="project" value="InterPro"/>
</dbReference>
<dbReference type="PANTHER" id="PTHR45766:SF6">
    <property type="entry name" value="SWI_SNF-RELATED MATRIX-ASSOCIATED ACTIN-DEPENDENT REGULATOR OF CHROMATIN SUBFAMILY A-LIKE PROTEIN 1"/>
    <property type="match status" value="1"/>
</dbReference>
<evidence type="ECO:0000313" key="3">
    <source>
        <dbReference type="EMBL" id="CCH54501.1"/>
    </source>
</evidence>
<dbReference type="SUPFAM" id="SSF52540">
    <property type="entry name" value="P-loop containing nucleoside triphosphate hydrolases"/>
    <property type="match status" value="1"/>
</dbReference>
<dbReference type="Proteomes" id="UP000009309">
    <property type="component" value="Unassembled WGS sequence"/>
</dbReference>
<comment type="caution">
    <text evidence="3">The sequence shown here is derived from an EMBL/GenBank/DDBJ whole genome shotgun (WGS) entry which is preliminary data.</text>
</comment>